<sequence>MSDNETAGPAGRLGRVLVAMTAFWAVVVFYVVHTALPSNALRLPGQEQLRQSILSVVPQGWAFFTKSPRDPQIGVWRVDASGAWHDARLGPHSKPANVLGFNRRSRAQGVELGIMQTAARNTWTRCDRGDIPACLRTTPTALTLRNPSPDPILCGTVGMSLQEPVPWAWAADGSTRMPAKVTRVEITC</sequence>
<gene>
    <name evidence="2" type="ORF">GCM10010517_40680</name>
</gene>
<name>A0ABP6IJM4_9ACTN</name>
<dbReference type="Proteomes" id="UP001500831">
    <property type="component" value="Unassembled WGS sequence"/>
</dbReference>
<keyword evidence="1" id="KW-0812">Transmembrane</keyword>
<organism evidence="2 3">
    <name type="scientific">Streptosporangium fragile</name>
    <dbReference type="NCBI Taxonomy" id="46186"/>
    <lineage>
        <taxon>Bacteria</taxon>
        <taxon>Bacillati</taxon>
        <taxon>Actinomycetota</taxon>
        <taxon>Actinomycetes</taxon>
        <taxon>Streptosporangiales</taxon>
        <taxon>Streptosporangiaceae</taxon>
        <taxon>Streptosporangium</taxon>
    </lineage>
</organism>
<dbReference type="NCBIfam" id="TIGR04034">
    <property type="entry name" value="export_SdpA"/>
    <property type="match status" value="1"/>
</dbReference>
<keyword evidence="1" id="KW-0472">Membrane</keyword>
<protein>
    <submittedName>
        <fullName evidence="2">SdpA family antimicrobial peptide system protein</fullName>
    </submittedName>
</protein>
<reference evidence="3" key="1">
    <citation type="journal article" date="2019" name="Int. J. Syst. Evol. Microbiol.">
        <title>The Global Catalogue of Microorganisms (GCM) 10K type strain sequencing project: providing services to taxonomists for standard genome sequencing and annotation.</title>
        <authorList>
            <consortium name="The Broad Institute Genomics Platform"/>
            <consortium name="The Broad Institute Genome Sequencing Center for Infectious Disease"/>
            <person name="Wu L."/>
            <person name="Ma J."/>
        </authorList>
    </citation>
    <scope>NUCLEOTIDE SEQUENCE [LARGE SCALE GENOMIC DNA]</scope>
    <source>
        <strain evidence="3">JCM 6242</strain>
    </source>
</reference>
<proteinExistence type="predicted"/>
<dbReference type="Pfam" id="PF17418">
    <property type="entry name" value="SdpA"/>
    <property type="match status" value="1"/>
</dbReference>
<comment type="caution">
    <text evidence="2">The sequence shown here is derived from an EMBL/GenBank/DDBJ whole genome shotgun (WGS) entry which is preliminary data.</text>
</comment>
<dbReference type="RefSeq" id="WP_344973730.1">
    <property type="nucleotide sequence ID" value="NZ_BAAAVI010000028.1"/>
</dbReference>
<dbReference type="InterPro" id="IPR023902">
    <property type="entry name" value="Sporulation_SdpA"/>
</dbReference>
<keyword evidence="3" id="KW-1185">Reference proteome</keyword>
<evidence type="ECO:0000313" key="3">
    <source>
        <dbReference type="Proteomes" id="UP001500831"/>
    </source>
</evidence>
<feature type="transmembrane region" description="Helical" evidence="1">
    <location>
        <begin position="12"/>
        <end position="32"/>
    </location>
</feature>
<accession>A0ABP6IJM4</accession>
<evidence type="ECO:0000313" key="2">
    <source>
        <dbReference type="EMBL" id="GAA2878607.1"/>
    </source>
</evidence>
<keyword evidence="1" id="KW-1133">Transmembrane helix</keyword>
<dbReference type="EMBL" id="BAAAVI010000028">
    <property type="protein sequence ID" value="GAA2878607.1"/>
    <property type="molecule type" value="Genomic_DNA"/>
</dbReference>
<evidence type="ECO:0000256" key="1">
    <source>
        <dbReference type="SAM" id="Phobius"/>
    </source>
</evidence>